<dbReference type="AlphaFoldDB" id="A0A8H4IUE2"/>
<evidence type="ECO:0000313" key="2">
    <source>
        <dbReference type="EMBL" id="KAF4307319.1"/>
    </source>
</evidence>
<feature type="compositionally biased region" description="Pro residues" evidence="1">
    <location>
        <begin position="48"/>
        <end position="57"/>
    </location>
</feature>
<evidence type="ECO:0000256" key="1">
    <source>
        <dbReference type="SAM" id="MobiDB-lite"/>
    </source>
</evidence>
<organism evidence="2 3">
    <name type="scientific">Botryosphaeria dothidea</name>
    <dbReference type="NCBI Taxonomy" id="55169"/>
    <lineage>
        <taxon>Eukaryota</taxon>
        <taxon>Fungi</taxon>
        <taxon>Dikarya</taxon>
        <taxon>Ascomycota</taxon>
        <taxon>Pezizomycotina</taxon>
        <taxon>Dothideomycetes</taxon>
        <taxon>Dothideomycetes incertae sedis</taxon>
        <taxon>Botryosphaeriales</taxon>
        <taxon>Botryosphaeriaceae</taxon>
        <taxon>Botryosphaeria</taxon>
    </lineage>
</organism>
<sequence length="116" mass="12936">MDGNGDVQQPDDPRYDTIGDVSTRAFICQFQAKTAVHDTNGDHSAPKPQMPVRPISPPSMFLEISVAKVTKNGLEEEHDKDDFSDSRMNAHPESNDIQQEGESLHTCMDPYNTTEM</sequence>
<feature type="compositionally biased region" description="Basic and acidic residues" evidence="1">
    <location>
        <begin position="75"/>
        <end position="94"/>
    </location>
</feature>
<reference evidence="2" key="1">
    <citation type="submission" date="2020-04" db="EMBL/GenBank/DDBJ databases">
        <title>Genome Assembly and Annotation of Botryosphaeria dothidea sdau 11-99, a Latent Pathogen of Apple Fruit Ring Rot in China.</title>
        <authorList>
            <person name="Yu C."/>
            <person name="Diao Y."/>
            <person name="Lu Q."/>
            <person name="Zhao J."/>
            <person name="Cui S."/>
            <person name="Peng C."/>
            <person name="He B."/>
            <person name="Liu H."/>
        </authorList>
    </citation>
    <scope>NUCLEOTIDE SEQUENCE [LARGE SCALE GENOMIC DNA]</scope>
    <source>
        <strain evidence="2">Sdau11-99</strain>
    </source>
</reference>
<evidence type="ECO:0000313" key="3">
    <source>
        <dbReference type="Proteomes" id="UP000572817"/>
    </source>
</evidence>
<comment type="caution">
    <text evidence="2">The sequence shown here is derived from an EMBL/GenBank/DDBJ whole genome shotgun (WGS) entry which is preliminary data.</text>
</comment>
<dbReference type="Proteomes" id="UP000572817">
    <property type="component" value="Unassembled WGS sequence"/>
</dbReference>
<keyword evidence="3" id="KW-1185">Reference proteome</keyword>
<accession>A0A8H4IUE2</accession>
<feature type="region of interest" description="Disordered" evidence="1">
    <location>
        <begin position="37"/>
        <end position="57"/>
    </location>
</feature>
<feature type="region of interest" description="Disordered" evidence="1">
    <location>
        <begin position="75"/>
        <end position="116"/>
    </location>
</feature>
<protein>
    <submittedName>
        <fullName evidence="2">Uncharacterized protein</fullName>
    </submittedName>
</protein>
<dbReference type="EMBL" id="WWBZ02000033">
    <property type="protein sequence ID" value="KAF4307319.1"/>
    <property type="molecule type" value="Genomic_DNA"/>
</dbReference>
<proteinExistence type="predicted"/>
<gene>
    <name evidence="2" type="ORF">GTA08_BOTSDO06107</name>
</gene>
<name>A0A8H4IUE2_9PEZI</name>